<dbReference type="Gene3D" id="3.10.20.310">
    <property type="entry name" value="membrane protein fhac"/>
    <property type="match status" value="2"/>
</dbReference>
<dbReference type="Pfam" id="PF01103">
    <property type="entry name" value="Omp85"/>
    <property type="match status" value="1"/>
</dbReference>
<dbReference type="PANTHER" id="PTHR12815:SF47">
    <property type="entry name" value="TRANSLOCATION AND ASSEMBLY MODULE SUBUNIT TAMA"/>
    <property type="match status" value="1"/>
</dbReference>
<keyword evidence="4" id="KW-0732">Signal</keyword>
<proteinExistence type="predicted"/>
<keyword evidence="2" id="KW-1134">Transmembrane beta strand</keyword>
<comment type="subcellular location">
    <subcellularLocation>
        <location evidence="1">Membrane</location>
    </subcellularLocation>
</comment>
<evidence type="ECO:0000256" key="2">
    <source>
        <dbReference type="ARBA" id="ARBA00022452"/>
    </source>
</evidence>
<keyword evidence="9" id="KW-1185">Reference proteome</keyword>
<dbReference type="InterPro" id="IPR039910">
    <property type="entry name" value="D15-like"/>
</dbReference>
<dbReference type="Gene3D" id="2.40.160.50">
    <property type="entry name" value="membrane protein fhac: a member of the omp85/tpsb transporter family"/>
    <property type="match status" value="1"/>
</dbReference>
<organism evidence="8 9">
    <name type="scientific">Paludibacterium denitrificans</name>
    <dbReference type="NCBI Taxonomy" id="2675226"/>
    <lineage>
        <taxon>Bacteria</taxon>
        <taxon>Pseudomonadati</taxon>
        <taxon>Pseudomonadota</taxon>
        <taxon>Betaproteobacteria</taxon>
        <taxon>Neisseriales</taxon>
        <taxon>Chromobacteriaceae</taxon>
        <taxon>Paludibacterium</taxon>
    </lineage>
</organism>
<feature type="domain" description="Bacterial surface antigen (D15)" evidence="7">
    <location>
        <begin position="346"/>
        <end position="559"/>
    </location>
</feature>
<evidence type="ECO:0000256" key="5">
    <source>
        <dbReference type="ARBA" id="ARBA00023136"/>
    </source>
</evidence>
<evidence type="ECO:0000313" key="9">
    <source>
        <dbReference type="Proteomes" id="UP000446658"/>
    </source>
</evidence>
<keyword evidence="5" id="KW-0472">Membrane</keyword>
<comment type="caution">
    <text evidence="8">The sequence shown here is derived from an EMBL/GenBank/DDBJ whole genome shotgun (WGS) entry which is preliminary data.</text>
</comment>
<evidence type="ECO:0000256" key="4">
    <source>
        <dbReference type="ARBA" id="ARBA00022729"/>
    </source>
</evidence>
<sequence>MATAPARGKVSYEVRIDAPAALASLLQDQLDLLNNRDDPELDEGQLQALLHDTPDEARKLLETEGYFHAEVTVQTESAHHYLVTVRPGEPVLVDDVTVRLLGPIRDEEDYQTRLAAVLEARDLPMGAPFRQSDWDSSKRRVLRLLTVDRFPLAKLAVHQANIDPQTGRAQLSVDIDSGPRIEFGQLSVQGMRRYPVKVASGLADFHEGDGYSLQKLADYQSALEQAPHFSSAIVNADMSKIENNRVPVEVEVTEFPRQKLELGLTYDSEEGPGVRLGYDYYNIFRRGLTGSVLLDWKQNEQNVSFGLALPRQADGYGHSVTLALKDTDVQGVQTRALDTGIWRVRTRGKIEARVGLEYLQEREQVDGVIDNNTRALVGVFGWTRRDVDDVLRPRSGTLLDVNLSGTLGNALSNTSYVRGYSRAAAYWTPVPRWGTRVGRLELGQVWAKDVDQVPSTRLFRAGGANSVRGYDYQSLGVAGPNGSVLGGRVLATASVEYQIPVARDWALALFSDAGNAARNWNSFQLERANGIGARWMSPLAPLSFDLAKSERDHKIRWHMSPGLVF</sequence>
<evidence type="ECO:0000313" key="8">
    <source>
        <dbReference type="EMBL" id="MTD33203.1"/>
    </source>
</evidence>
<protein>
    <submittedName>
        <fullName evidence="8">BamA/TamA family outer membrane protein</fullName>
    </submittedName>
</protein>
<accession>A0A844G9Z8</accession>
<keyword evidence="3" id="KW-0812">Transmembrane</keyword>
<dbReference type="GO" id="GO:0019867">
    <property type="term" value="C:outer membrane"/>
    <property type="evidence" value="ECO:0007669"/>
    <property type="project" value="InterPro"/>
</dbReference>
<gene>
    <name evidence="8" type="ORF">GKE73_08795</name>
</gene>
<dbReference type="InterPro" id="IPR000184">
    <property type="entry name" value="Bac_surfAg_D15"/>
</dbReference>
<name>A0A844G9Z8_9NEIS</name>
<dbReference type="EMBL" id="WLYX01000001">
    <property type="protein sequence ID" value="MTD33203.1"/>
    <property type="molecule type" value="Genomic_DNA"/>
</dbReference>
<evidence type="ECO:0000256" key="1">
    <source>
        <dbReference type="ARBA" id="ARBA00004370"/>
    </source>
</evidence>
<evidence type="ECO:0000256" key="3">
    <source>
        <dbReference type="ARBA" id="ARBA00022692"/>
    </source>
</evidence>
<dbReference type="AlphaFoldDB" id="A0A844G9Z8"/>
<dbReference type="Proteomes" id="UP000446658">
    <property type="component" value="Unassembled WGS sequence"/>
</dbReference>
<evidence type="ECO:0000256" key="6">
    <source>
        <dbReference type="ARBA" id="ARBA00023237"/>
    </source>
</evidence>
<reference evidence="8 9" key="1">
    <citation type="submission" date="2019-11" db="EMBL/GenBank/DDBJ databases">
        <title>Draft genome sequence of Paludibacterium sp. dN18-1.</title>
        <authorList>
            <person name="Im W.-T."/>
        </authorList>
    </citation>
    <scope>NUCLEOTIDE SEQUENCE [LARGE SCALE GENOMIC DNA]</scope>
    <source>
        <strain evidence="9">dN 18-1</strain>
    </source>
</reference>
<evidence type="ECO:0000259" key="7">
    <source>
        <dbReference type="Pfam" id="PF01103"/>
    </source>
</evidence>
<dbReference type="PANTHER" id="PTHR12815">
    <property type="entry name" value="SORTING AND ASSEMBLY MACHINERY SAMM50 PROTEIN FAMILY MEMBER"/>
    <property type="match status" value="1"/>
</dbReference>
<keyword evidence="6" id="KW-0998">Cell outer membrane</keyword>